<gene>
    <name evidence="2" type="ORF">BE18_46725</name>
</gene>
<reference evidence="2 3" key="1">
    <citation type="submission" date="2014-02" db="EMBL/GenBank/DDBJ databases">
        <title>The small core and large imbalanced accessory genome model reveals a collaborative survival strategy of Sorangium cellulosum strains in nature.</title>
        <authorList>
            <person name="Han K."/>
            <person name="Peng R."/>
            <person name="Blom J."/>
            <person name="Li Y.-Z."/>
        </authorList>
    </citation>
    <scope>NUCLEOTIDE SEQUENCE [LARGE SCALE GENOMIC DNA]</scope>
    <source>
        <strain evidence="2 3">So0149</strain>
    </source>
</reference>
<proteinExistence type="predicted"/>
<protein>
    <recommendedName>
        <fullName evidence="4">Secreted protein</fullName>
    </recommendedName>
</protein>
<accession>A0A150SGI8</accession>
<evidence type="ECO:0000256" key="1">
    <source>
        <dbReference type="SAM" id="SignalP"/>
    </source>
</evidence>
<evidence type="ECO:0000313" key="3">
    <source>
        <dbReference type="Proteomes" id="UP000075515"/>
    </source>
</evidence>
<comment type="caution">
    <text evidence="2">The sequence shown here is derived from an EMBL/GenBank/DDBJ whole genome shotgun (WGS) entry which is preliminary data.</text>
</comment>
<feature type="chain" id="PRO_5007568620" description="Secreted protein" evidence="1">
    <location>
        <begin position="27"/>
        <end position="153"/>
    </location>
</feature>
<name>A0A150SGI8_SORCE</name>
<dbReference type="AlphaFoldDB" id="A0A150SGI8"/>
<sequence>MNLLVKSTLVVASALALGAITLPAAARSSVGFLGRAQNPADAGCFGEIFGSTVNNCSTTKLLILPVTMDPGPFNNYLNATVTAYAANATGLVQCASFGIDRPTGYYWGGQYQNLPAFGSRQDIVLPGAFFYPDGAAYVGCYVGPGGQVNQVRY</sequence>
<keyword evidence="1" id="KW-0732">Signal</keyword>
<organism evidence="2 3">
    <name type="scientific">Sorangium cellulosum</name>
    <name type="common">Polyangium cellulosum</name>
    <dbReference type="NCBI Taxonomy" id="56"/>
    <lineage>
        <taxon>Bacteria</taxon>
        <taxon>Pseudomonadati</taxon>
        <taxon>Myxococcota</taxon>
        <taxon>Polyangia</taxon>
        <taxon>Polyangiales</taxon>
        <taxon>Polyangiaceae</taxon>
        <taxon>Sorangium</taxon>
    </lineage>
</organism>
<feature type="signal peptide" evidence="1">
    <location>
        <begin position="1"/>
        <end position="26"/>
    </location>
</feature>
<evidence type="ECO:0000313" key="2">
    <source>
        <dbReference type="EMBL" id="KYG03356.1"/>
    </source>
</evidence>
<dbReference type="EMBL" id="JEMC01000318">
    <property type="protein sequence ID" value="KYG03356.1"/>
    <property type="molecule type" value="Genomic_DNA"/>
</dbReference>
<evidence type="ECO:0008006" key="4">
    <source>
        <dbReference type="Google" id="ProtNLM"/>
    </source>
</evidence>
<dbReference type="Proteomes" id="UP000075515">
    <property type="component" value="Unassembled WGS sequence"/>
</dbReference>